<organism evidence="2">
    <name type="scientific">marine sediment metagenome</name>
    <dbReference type="NCBI Taxonomy" id="412755"/>
    <lineage>
        <taxon>unclassified sequences</taxon>
        <taxon>metagenomes</taxon>
        <taxon>ecological metagenomes</taxon>
    </lineage>
</organism>
<gene>
    <name evidence="2" type="ORF">S03H2_43104</name>
</gene>
<proteinExistence type="predicted"/>
<evidence type="ECO:0000259" key="1">
    <source>
        <dbReference type="Pfam" id="PF14551"/>
    </source>
</evidence>
<dbReference type="EMBL" id="BARU01026861">
    <property type="protein sequence ID" value="GAH67696.1"/>
    <property type="molecule type" value="Genomic_DNA"/>
</dbReference>
<dbReference type="AlphaFoldDB" id="X1HBX7"/>
<reference evidence="2" key="1">
    <citation type="journal article" date="2014" name="Front. Microbiol.">
        <title>High frequency of phylogenetically diverse reductive dehalogenase-homologous genes in deep subseafloor sedimentary metagenomes.</title>
        <authorList>
            <person name="Kawai M."/>
            <person name="Futagami T."/>
            <person name="Toyoda A."/>
            <person name="Takaki Y."/>
            <person name="Nishi S."/>
            <person name="Hori S."/>
            <person name="Arai W."/>
            <person name="Tsubouchi T."/>
            <person name="Morono Y."/>
            <person name="Uchiyama I."/>
            <person name="Ito T."/>
            <person name="Fujiyama A."/>
            <person name="Inagaki F."/>
            <person name="Takami H."/>
        </authorList>
    </citation>
    <scope>NUCLEOTIDE SEQUENCE</scope>
    <source>
        <strain evidence="2">Expedition CK06-06</strain>
    </source>
</reference>
<feature type="domain" description="MCM N-terminal" evidence="1">
    <location>
        <begin position="17"/>
        <end position="103"/>
    </location>
</feature>
<protein>
    <recommendedName>
        <fullName evidence="1">MCM N-terminal domain-containing protein</fullName>
    </recommendedName>
</protein>
<dbReference type="SUPFAM" id="SSF50249">
    <property type="entry name" value="Nucleic acid-binding proteins"/>
    <property type="match status" value="1"/>
</dbReference>
<dbReference type="InterPro" id="IPR012340">
    <property type="entry name" value="NA-bd_OB-fold"/>
</dbReference>
<dbReference type="Pfam" id="PF14551">
    <property type="entry name" value="MCM_N"/>
    <property type="match status" value="1"/>
</dbReference>
<name>X1HBX7_9ZZZZ</name>
<accession>X1HBX7</accession>
<feature type="non-terminal residue" evidence="2">
    <location>
        <position position="136"/>
    </location>
</feature>
<dbReference type="InterPro" id="IPR027925">
    <property type="entry name" value="MCM_N"/>
</dbReference>
<sequence length="136" mass="16186">MNTYLSNNLEVPIHKVQRFEDFFRLYQERPGFYKYQNRITETITKKRNDLIIDYEDLLVFDCQIAYMLRNNPESLLKDAVKAFKNVLKFLGGKLIDRDYFVRVFTRDRESLLKVSLKDISSSYLSKLIISEGKVID</sequence>
<evidence type="ECO:0000313" key="2">
    <source>
        <dbReference type="EMBL" id="GAH67696.1"/>
    </source>
</evidence>
<comment type="caution">
    <text evidence="2">The sequence shown here is derived from an EMBL/GenBank/DDBJ whole genome shotgun (WGS) entry which is preliminary data.</text>
</comment>
<dbReference type="Gene3D" id="3.30.1640.10">
    <property type="entry name" value="mini-chromosome maintenance (MCM) complex, chain A, domain 1"/>
    <property type="match status" value="1"/>
</dbReference>